<feature type="region of interest" description="Disordered" evidence="1">
    <location>
        <begin position="1"/>
        <end position="30"/>
    </location>
</feature>
<protein>
    <submittedName>
        <fullName evidence="2">RHS repeat protein</fullName>
    </submittedName>
</protein>
<dbReference type="NCBIfam" id="TIGR01643">
    <property type="entry name" value="YD_repeat_2x"/>
    <property type="match status" value="1"/>
</dbReference>
<organism evidence="2 3">
    <name type="scientific">Acanthopleuribacter pedis</name>
    <dbReference type="NCBI Taxonomy" id="442870"/>
    <lineage>
        <taxon>Bacteria</taxon>
        <taxon>Pseudomonadati</taxon>
        <taxon>Acidobacteriota</taxon>
        <taxon>Holophagae</taxon>
        <taxon>Acanthopleuribacterales</taxon>
        <taxon>Acanthopleuribacteraceae</taxon>
        <taxon>Acanthopleuribacter</taxon>
    </lineage>
</organism>
<comment type="caution">
    <text evidence="2">The sequence shown here is derived from an EMBL/GenBank/DDBJ whole genome shotgun (WGS) entry which is preliminary data.</text>
</comment>
<dbReference type="Pfam" id="PF05593">
    <property type="entry name" value="RHS_repeat"/>
    <property type="match status" value="1"/>
</dbReference>
<dbReference type="Gene3D" id="2.180.10.10">
    <property type="entry name" value="RHS repeat-associated core"/>
    <property type="match status" value="1"/>
</dbReference>
<dbReference type="EMBL" id="JAFREP010000087">
    <property type="protein sequence ID" value="MBO1323516.1"/>
    <property type="molecule type" value="Genomic_DNA"/>
</dbReference>
<gene>
    <name evidence="2" type="ORF">J3U88_33935</name>
</gene>
<keyword evidence="3" id="KW-1185">Reference proteome</keyword>
<evidence type="ECO:0000313" key="3">
    <source>
        <dbReference type="Proteomes" id="UP000664417"/>
    </source>
</evidence>
<dbReference type="RefSeq" id="WP_207863666.1">
    <property type="nucleotide sequence ID" value="NZ_JAFREP010000087.1"/>
</dbReference>
<evidence type="ECO:0000313" key="2">
    <source>
        <dbReference type="EMBL" id="MBO1323516.1"/>
    </source>
</evidence>
<name>A0A8J7QLR5_9BACT</name>
<dbReference type="AlphaFoldDB" id="A0A8J7QLR5"/>
<dbReference type="InterPro" id="IPR031325">
    <property type="entry name" value="RHS_repeat"/>
</dbReference>
<reference evidence="2" key="1">
    <citation type="submission" date="2021-03" db="EMBL/GenBank/DDBJ databases">
        <authorList>
            <person name="Wang G."/>
        </authorList>
    </citation>
    <scope>NUCLEOTIDE SEQUENCE</scope>
    <source>
        <strain evidence="2">KCTC 12899</strain>
    </source>
</reference>
<evidence type="ECO:0000256" key="1">
    <source>
        <dbReference type="SAM" id="MobiDB-lite"/>
    </source>
</evidence>
<dbReference type="InterPro" id="IPR006530">
    <property type="entry name" value="YD"/>
</dbReference>
<proteinExistence type="predicted"/>
<sequence>MHHRNTPLFTGTGRPFSRTASRGRGQSYATHDHHGRLTEVVDAADEHYKTTHDDHGRLTEVVDAADENDKTMLAYHGDTEVVTTRTTPTATFTYTVTPGTGVLVDGLTITPSEGQPETVPLKIDGLGRTAVTRMAGIGAVRHRTDAFGNP</sequence>
<accession>A0A8J7QLR5</accession>
<dbReference type="Proteomes" id="UP000664417">
    <property type="component" value="Unassembled WGS sequence"/>
</dbReference>